<gene>
    <name evidence="2" type="ORF">GFD25_07560</name>
</gene>
<organism evidence="2 3">
    <name type="scientific">Bifidobacterium aerophilum</name>
    <dbReference type="NCBI Taxonomy" id="1798155"/>
    <lineage>
        <taxon>Bacteria</taxon>
        <taxon>Bacillati</taxon>
        <taxon>Actinomycetota</taxon>
        <taxon>Actinomycetes</taxon>
        <taxon>Bifidobacteriales</taxon>
        <taxon>Bifidobacteriaceae</taxon>
        <taxon>Bifidobacterium</taxon>
    </lineage>
</organism>
<proteinExistence type="predicted"/>
<dbReference type="EMBL" id="WHZW01000014">
    <property type="protein sequence ID" value="NEG89838.1"/>
    <property type="molecule type" value="Genomic_DNA"/>
</dbReference>
<name>A0A6N9Z5F9_9BIFI</name>
<dbReference type="RefSeq" id="WP_163231510.1">
    <property type="nucleotide sequence ID" value="NZ_WHZW01000014.1"/>
</dbReference>
<dbReference type="AlphaFoldDB" id="A0A6N9Z5F9"/>
<protein>
    <submittedName>
        <fullName evidence="2">Uncharacterized protein</fullName>
    </submittedName>
</protein>
<feature type="compositionally biased region" description="Basic and acidic residues" evidence="1">
    <location>
        <begin position="79"/>
        <end position="98"/>
    </location>
</feature>
<feature type="compositionally biased region" description="Basic and acidic residues" evidence="1">
    <location>
        <begin position="165"/>
        <end position="182"/>
    </location>
</feature>
<evidence type="ECO:0000256" key="1">
    <source>
        <dbReference type="SAM" id="MobiDB-lite"/>
    </source>
</evidence>
<feature type="region of interest" description="Disordered" evidence="1">
    <location>
        <begin position="75"/>
        <end position="182"/>
    </location>
</feature>
<accession>A0A6N9Z5F9</accession>
<sequence>MKLSDPNLITGMNVSAATDPARRQTVLDADCLDAIVFDPYTPHGRIIAAMCGGTGMMAASRGDLMLLIPIKEPAEDTTPDVRDAEHRLGEERLLREKTPTQPEPEAIDPAQSQQPPTIPPRRGRRRRPMSRTEVIDGIRSRARQRIETQLQQTDVGEAAALAATQERRTRDAAFSRGGGKES</sequence>
<reference evidence="2 3" key="1">
    <citation type="submission" date="2019-10" db="EMBL/GenBank/DDBJ databases">
        <title>Bifidobacterium from non-human primates.</title>
        <authorList>
            <person name="Modesto M."/>
        </authorList>
    </citation>
    <scope>NUCLEOTIDE SEQUENCE [LARGE SCALE GENOMIC DNA]</scope>
    <source>
        <strain evidence="2 3">TRE17</strain>
    </source>
</reference>
<dbReference type="Proteomes" id="UP000469194">
    <property type="component" value="Unassembled WGS sequence"/>
</dbReference>
<evidence type="ECO:0000313" key="3">
    <source>
        <dbReference type="Proteomes" id="UP000469194"/>
    </source>
</evidence>
<evidence type="ECO:0000313" key="2">
    <source>
        <dbReference type="EMBL" id="NEG89838.1"/>
    </source>
</evidence>
<comment type="caution">
    <text evidence="2">The sequence shown here is derived from an EMBL/GenBank/DDBJ whole genome shotgun (WGS) entry which is preliminary data.</text>
</comment>
<keyword evidence="3" id="KW-1185">Reference proteome</keyword>